<name>A0ABX0XQC6_9ACTN</name>
<dbReference type="InterPro" id="IPR010982">
    <property type="entry name" value="Lambda_DNA-bd_dom_sf"/>
</dbReference>
<dbReference type="InterPro" id="IPR001387">
    <property type="entry name" value="Cro/C1-type_HTH"/>
</dbReference>
<comment type="caution">
    <text evidence="2">The sequence shown here is derived from an EMBL/GenBank/DDBJ whole genome shotgun (WGS) entry which is preliminary data.</text>
</comment>
<dbReference type="Gene3D" id="1.10.260.40">
    <property type="entry name" value="lambda repressor-like DNA-binding domains"/>
    <property type="match status" value="1"/>
</dbReference>
<dbReference type="Proteomes" id="UP000722989">
    <property type="component" value="Unassembled WGS sequence"/>
</dbReference>
<dbReference type="SUPFAM" id="SSF47413">
    <property type="entry name" value="lambda repressor-like DNA-binding domains"/>
    <property type="match status" value="1"/>
</dbReference>
<evidence type="ECO:0000259" key="1">
    <source>
        <dbReference type="PROSITE" id="PS50943"/>
    </source>
</evidence>
<dbReference type="Pfam" id="PF13560">
    <property type="entry name" value="HTH_31"/>
    <property type="match status" value="1"/>
</dbReference>
<reference evidence="2 3" key="1">
    <citation type="submission" date="2020-03" db="EMBL/GenBank/DDBJ databases">
        <title>WGS of the type strain of Planosporangium spp.</title>
        <authorList>
            <person name="Thawai C."/>
        </authorList>
    </citation>
    <scope>NUCLEOTIDE SEQUENCE [LARGE SCALE GENOMIC DNA]</scope>
    <source>
        <strain evidence="2 3">TBRC 5610</strain>
    </source>
</reference>
<gene>
    <name evidence="2" type="ORF">HC031_00360</name>
</gene>
<dbReference type="CDD" id="cd00093">
    <property type="entry name" value="HTH_XRE"/>
    <property type="match status" value="1"/>
</dbReference>
<sequence length="286" mass="31349">MATGSPTVRRRRLGSELKRLREEAGKSRDEVAGVLGMSVPTISRIEAGRTGVRLFVVRAMLDLYGVADEGLREELEGHARAGSRQGWWSQYASAVNSGYATYIGLEADAREVRDYEALVVPGLLQTEAYARATVQPVGLPDLPGDVVEQRVRVRMERQQRLRGEAPLEIRAIIDEAVIRRVVGGRHVMREQLKRLAEEARRPNVRLQVVPFAGGAEWPGMIGSFTILSFPEHADPDVVYVEGLTGDTFVEGDATARYSVLFDGLSAAGASYAESLRMIEEAAEALA</sequence>
<organism evidence="2 3">
    <name type="scientific">Planosporangium thailandense</name>
    <dbReference type="NCBI Taxonomy" id="765197"/>
    <lineage>
        <taxon>Bacteria</taxon>
        <taxon>Bacillati</taxon>
        <taxon>Actinomycetota</taxon>
        <taxon>Actinomycetes</taxon>
        <taxon>Micromonosporales</taxon>
        <taxon>Micromonosporaceae</taxon>
        <taxon>Planosporangium</taxon>
    </lineage>
</organism>
<evidence type="ECO:0000313" key="2">
    <source>
        <dbReference type="EMBL" id="NJC68175.1"/>
    </source>
</evidence>
<protein>
    <submittedName>
        <fullName evidence="2">Helix-turn-helix domain-containing protein</fullName>
    </submittedName>
</protein>
<dbReference type="PROSITE" id="PS50943">
    <property type="entry name" value="HTH_CROC1"/>
    <property type="match status" value="1"/>
</dbReference>
<feature type="domain" description="HTH cro/C1-type" evidence="1">
    <location>
        <begin position="17"/>
        <end position="71"/>
    </location>
</feature>
<accession>A0ABX0XQC6</accession>
<keyword evidence="3" id="KW-1185">Reference proteome</keyword>
<dbReference type="EMBL" id="JAATVY010000001">
    <property type="protein sequence ID" value="NJC68175.1"/>
    <property type="molecule type" value="Genomic_DNA"/>
</dbReference>
<proteinExistence type="predicted"/>
<evidence type="ECO:0000313" key="3">
    <source>
        <dbReference type="Proteomes" id="UP000722989"/>
    </source>
</evidence>
<dbReference type="RefSeq" id="WP_167923087.1">
    <property type="nucleotide sequence ID" value="NZ_JAATVY010000001.1"/>
</dbReference>
<dbReference type="Pfam" id="PF19054">
    <property type="entry name" value="DUF5753"/>
    <property type="match status" value="1"/>
</dbReference>
<dbReference type="InterPro" id="IPR043917">
    <property type="entry name" value="DUF5753"/>
</dbReference>
<dbReference type="SMART" id="SM00530">
    <property type="entry name" value="HTH_XRE"/>
    <property type="match status" value="1"/>
</dbReference>